<evidence type="ECO:0000256" key="8">
    <source>
        <dbReference type="ARBA" id="ARBA00023211"/>
    </source>
</evidence>
<comment type="function">
    <text evidence="9">CRISPR (clustered regularly interspaced short palindromic repeat) is an adaptive immune system that provides protection against mobile genetic elements (viruses, transposable elements and conjugative plasmids). CRISPR clusters contain sequences complementary to antecedent mobile elements and target invading nucleic acids. CRISPR clusters are transcribed and processed into CRISPR RNA (crRNA).</text>
</comment>
<name>A0A1W1VLP9_PEPAS</name>
<dbReference type="RefSeq" id="WP_084231689.1">
    <property type="nucleotide sequence ID" value="NZ_FWWR01000017.1"/>
</dbReference>
<proteinExistence type="inferred from homology"/>
<gene>
    <name evidence="11" type="ORF">SAMN00017477_2210</name>
</gene>
<keyword evidence="5 9" id="KW-0408">Iron</keyword>
<evidence type="ECO:0000256" key="3">
    <source>
        <dbReference type="ARBA" id="ARBA00022801"/>
    </source>
</evidence>
<keyword evidence="3 9" id="KW-0378">Hydrolase</keyword>
<dbReference type="NCBIfam" id="TIGR00372">
    <property type="entry name" value="cas4"/>
    <property type="match status" value="1"/>
</dbReference>
<evidence type="ECO:0000256" key="7">
    <source>
        <dbReference type="ARBA" id="ARBA00023118"/>
    </source>
</evidence>
<comment type="cofactor">
    <cofactor evidence="9">
        <name>Mg(2+)</name>
        <dbReference type="ChEBI" id="CHEBI:18420"/>
    </cofactor>
    <cofactor evidence="9">
        <name>Mn(2+)</name>
        <dbReference type="ChEBI" id="CHEBI:29035"/>
    </cofactor>
    <text evidence="9">Mg(2+) or Mn(2+) required for ssDNA cleavage activity.</text>
</comment>
<comment type="similarity">
    <text evidence="9">Belongs to the CRISPR-associated exonuclease Cas4 family.</text>
</comment>
<reference evidence="12" key="1">
    <citation type="submission" date="2017-04" db="EMBL/GenBank/DDBJ databases">
        <authorList>
            <person name="Varghese N."/>
            <person name="Submissions S."/>
        </authorList>
    </citation>
    <scope>NUCLEOTIDE SEQUENCE [LARGE SCALE GENOMIC DNA]</scope>
    <source>
        <strain evidence="12">DSM 20463</strain>
    </source>
</reference>
<keyword evidence="1 9" id="KW-0540">Nuclease</keyword>
<evidence type="ECO:0000256" key="1">
    <source>
        <dbReference type="ARBA" id="ARBA00022722"/>
    </source>
</evidence>
<sequence length="163" mass="19591">MKRVTGLMVYYYHVCKRKLWYFAHDLNMEQNSEIVGMGKLLDETSYDREKKHILIDESINIDFLKDWKIVHEVKKSKTIEEASIWQTKYYMMILQEKGLEVEKGIIDFPLLRSREIIELSKEDITYLRRVMVDIDLIINSEKAPNLTERKICSKCAYFEYCYI</sequence>
<evidence type="ECO:0000256" key="2">
    <source>
        <dbReference type="ARBA" id="ARBA00022723"/>
    </source>
</evidence>
<keyword evidence="7 9" id="KW-0051">Antiviral defense</keyword>
<protein>
    <recommendedName>
        <fullName evidence="9">CRISPR-associated exonuclease Cas4</fullName>
        <ecNumber evidence="9">3.1.12.1</ecNumber>
    </recommendedName>
</protein>
<dbReference type="Proteomes" id="UP000192368">
    <property type="component" value="Unassembled WGS sequence"/>
</dbReference>
<dbReference type="PANTHER" id="PTHR37168:SF1">
    <property type="entry name" value="CRISPR-ASSOCIATED EXONUCLEASE CAS4"/>
    <property type="match status" value="1"/>
</dbReference>
<keyword evidence="8 9" id="KW-0464">Manganese</keyword>
<dbReference type="InterPro" id="IPR013343">
    <property type="entry name" value="CRISPR-assoc_prot_Cas4"/>
</dbReference>
<dbReference type="PANTHER" id="PTHR37168">
    <property type="entry name" value="CRISPR-ASSOCIATED EXONUCLEASE CAS4"/>
    <property type="match status" value="1"/>
</dbReference>
<dbReference type="EC" id="3.1.12.1" evidence="9"/>
<keyword evidence="12" id="KW-1185">Reference proteome</keyword>
<dbReference type="Pfam" id="PF01930">
    <property type="entry name" value="Cas_Cas4"/>
    <property type="match status" value="1"/>
</dbReference>
<keyword evidence="4 9" id="KW-0269">Exonuclease</keyword>
<dbReference type="GO" id="GO:0046872">
    <property type="term" value="F:metal ion binding"/>
    <property type="evidence" value="ECO:0007669"/>
    <property type="project" value="UniProtKB-KW"/>
</dbReference>
<organism evidence="11 12">
    <name type="scientific">Peptoniphilus asaccharolyticus DSM 20463</name>
    <dbReference type="NCBI Taxonomy" id="573058"/>
    <lineage>
        <taxon>Bacteria</taxon>
        <taxon>Bacillati</taxon>
        <taxon>Bacillota</taxon>
        <taxon>Tissierellia</taxon>
        <taxon>Tissierellales</taxon>
        <taxon>Peptoniphilaceae</taxon>
        <taxon>Peptoniphilus</taxon>
    </lineage>
</organism>
<evidence type="ECO:0000256" key="9">
    <source>
        <dbReference type="RuleBase" id="RU365022"/>
    </source>
</evidence>
<feature type="domain" description="DUF83" evidence="10">
    <location>
        <begin position="5"/>
        <end position="163"/>
    </location>
</feature>
<accession>A0A1W1VLP9</accession>
<dbReference type="InterPro" id="IPR022765">
    <property type="entry name" value="Dna2/Cas4_DUF83"/>
</dbReference>
<dbReference type="AlphaFoldDB" id="A0A1W1VLP9"/>
<dbReference type="InterPro" id="IPR011604">
    <property type="entry name" value="PDDEXK-like_dom_sf"/>
</dbReference>
<evidence type="ECO:0000313" key="12">
    <source>
        <dbReference type="Proteomes" id="UP000192368"/>
    </source>
</evidence>
<dbReference type="STRING" id="573058.SAMN00017477_2210"/>
<dbReference type="Gene3D" id="3.90.320.10">
    <property type="match status" value="1"/>
</dbReference>
<dbReference type="GO" id="GO:0004527">
    <property type="term" value="F:exonuclease activity"/>
    <property type="evidence" value="ECO:0007669"/>
    <property type="project" value="UniProtKB-KW"/>
</dbReference>
<dbReference type="GO" id="GO:0051607">
    <property type="term" value="P:defense response to virus"/>
    <property type="evidence" value="ECO:0007669"/>
    <property type="project" value="UniProtKB-KW"/>
</dbReference>
<evidence type="ECO:0000313" key="11">
    <source>
        <dbReference type="EMBL" id="SMB94309.1"/>
    </source>
</evidence>
<comment type="cofactor">
    <cofactor evidence="9">
        <name>iron-sulfur cluster</name>
        <dbReference type="ChEBI" id="CHEBI:30408"/>
    </cofactor>
</comment>
<dbReference type="OrthoDB" id="9794720at2"/>
<keyword evidence="2 9" id="KW-0479">Metal-binding</keyword>
<keyword evidence="6 9" id="KW-0411">Iron-sulfur</keyword>
<evidence type="ECO:0000259" key="10">
    <source>
        <dbReference type="Pfam" id="PF01930"/>
    </source>
</evidence>
<dbReference type="GO" id="GO:0051536">
    <property type="term" value="F:iron-sulfur cluster binding"/>
    <property type="evidence" value="ECO:0007669"/>
    <property type="project" value="UniProtKB-KW"/>
</dbReference>
<evidence type="ECO:0000256" key="4">
    <source>
        <dbReference type="ARBA" id="ARBA00022839"/>
    </source>
</evidence>
<evidence type="ECO:0000256" key="6">
    <source>
        <dbReference type="ARBA" id="ARBA00023014"/>
    </source>
</evidence>
<dbReference type="EMBL" id="FWWR01000017">
    <property type="protein sequence ID" value="SMB94309.1"/>
    <property type="molecule type" value="Genomic_DNA"/>
</dbReference>
<evidence type="ECO:0000256" key="5">
    <source>
        <dbReference type="ARBA" id="ARBA00023004"/>
    </source>
</evidence>